<dbReference type="InterPro" id="IPR031756">
    <property type="entry name" value="BGBP_N"/>
</dbReference>
<dbReference type="GO" id="GO:0004553">
    <property type="term" value="F:hydrolase activity, hydrolyzing O-glycosyl compounds"/>
    <property type="evidence" value="ECO:0007669"/>
    <property type="project" value="InterPro"/>
</dbReference>
<evidence type="ECO:0000256" key="1">
    <source>
        <dbReference type="ARBA" id="ARBA00008781"/>
    </source>
</evidence>
<dbReference type="EMBL" id="CAJHNJ030000001">
    <property type="protein sequence ID" value="CAG9089000.1"/>
    <property type="molecule type" value="Genomic_DNA"/>
</dbReference>
<name>A0A8S4CYI6_PLUXY</name>
<dbReference type="InterPro" id="IPR050546">
    <property type="entry name" value="Glycosyl_Hydrlase_16"/>
</dbReference>
<comment type="caution">
    <text evidence="7">The sequence shown here is derived from an EMBL/GenBank/DDBJ whole genome shotgun (WGS) entry which is preliminary data.</text>
</comment>
<gene>
    <name evidence="7" type="ORF">PLXY2_LOCUS155</name>
</gene>
<evidence type="ECO:0000256" key="3">
    <source>
        <dbReference type="ARBA" id="ARBA00022859"/>
    </source>
</evidence>
<feature type="domain" description="GH16" evidence="5">
    <location>
        <begin position="250"/>
        <end position="551"/>
    </location>
</feature>
<organism evidence="7 8">
    <name type="scientific">Plutella xylostella</name>
    <name type="common">Diamondback moth</name>
    <name type="synonym">Plutella maculipennis</name>
    <dbReference type="NCBI Taxonomy" id="51655"/>
    <lineage>
        <taxon>Eukaryota</taxon>
        <taxon>Metazoa</taxon>
        <taxon>Ecdysozoa</taxon>
        <taxon>Arthropoda</taxon>
        <taxon>Hexapoda</taxon>
        <taxon>Insecta</taxon>
        <taxon>Pterygota</taxon>
        <taxon>Neoptera</taxon>
        <taxon>Endopterygota</taxon>
        <taxon>Lepidoptera</taxon>
        <taxon>Glossata</taxon>
        <taxon>Ditrysia</taxon>
        <taxon>Yponomeutoidea</taxon>
        <taxon>Plutellidae</taxon>
        <taxon>Plutella</taxon>
    </lineage>
</organism>
<dbReference type="Pfam" id="PF15886">
    <property type="entry name" value="CBM39"/>
    <property type="match status" value="1"/>
</dbReference>
<dbReference type="Gene3D" id="2.60.40.2140">
    <property type="entry name" value="Beta-1,3-glucan-recognition protein, N-terminal domain"/>
    <property type="match status" value="1"/>
</dbReference>
<reference evidence="7" key="1">
    <citation type="submission" date="2020-11" db="EMBL/GenBank/DDBJ databases">
        <authorList>
            <person name="Whiteford S."/>
        </authorList>
    </citation>
    <scope>NUCLEOTIDE SEQUENCE</scope>
</reference>
<dbReference type="SUPFAM" id="SSF49899">
    <property type="entry name" value="Concanavalin A-like lectins/glucanases"/>
    <property type="match status" value="1"/>
</dbReference>
<feature type="domain" description="CBM39" evidence="6">
    <location>
        <begin position="82"/>
        <end position="187"/>
    </location>
</feature>
<dbReference type="GO" id="GO:0005975">
    <property type="term" value="P:carbohydrate metabolic process"/>
    <property type="evidence" value="ECO:0007669"/>
    <property type="project" value="InterPro"/>
</dbReference>
<evidence type="ECO:0000256" key="4">
    <source>
        <dbReference type="SAM" id="SignalP"/>
    </source>
</evidence>
<dbReference type="Gene3D" id="2.60.120.200">
    <property type="match status" value="1"/>
</dbReference>
<protein>
    <submittedName>
        <fullName evidence="7">(diamondback moth) hypothetical protein</fullName>
    </submittedName>
</protein>
<dbReference type="GO" id="GO:0045087">
    <property type="term" value="P:innate immune response"/>
    <property type="evidence" value="ECO:0007669"/>
    <property type="project" value="UniProtKB-KW"/>
</dbReference>
<keyword evidence="4" id="KW-0732">Signal</keyword>
<keyword evidence="8" id="KW-1185">Reference proteome</keyword>
<dbReference type="Proteomes" id="UP000653454">
    <property type="component" value="Unassembled WGS sequence"/>
</dbReference>
<evidence type="ECO:0000259" key="6">
    <source>
        <dbReference type="PROSITE" id="PS51969"/>
    </source>
</evidence>
<dbReference type="PANTHER" id="PTHR10963">
    <property type="entry name" value="GLYCOSYL HYDROLASE-RELATED"/>
    <property type="match status" value="1"/>
</dbReference>
<keyword evidence="2" id="KW-0399">Innate immunity</keyword>
<dbReference type="InterPro" id="IPR000757">
    <property type="entry name" value="Beta-glucanase-like"/>
</dbReference>
<dbReference type="InterPro" id="IPR013320">
    <property type="entry name" value="ConA-like_dom_sf"/>
</dbReference>
<proteinExistence type="inferred from homology"/>
<keyword evidence="3" id="KW-0391">Immunity</keyword>
<dbReference type="PROSITE" id="PS51762">
    <property type="entry name" value="GH16_2"/>
    <property type="match status" value="1"/>
</dbReference>
<feature type="signal peptide" evidence="4">
    <location>
        <begin position="1"/>
        <end position="21"/>
    </location>
</feature>
<evidence type="ECO:0000259" key="5">
    <source>
        <dbReference type="PROSITE" id="PS51762"/>
    </source>
</evidence>
<dbReference type="AlphaFoldDB" id="A0A8S4CYI6"/>
<dbReference type="InterPro" id="IPR043030">
    <property type="entry name" value="BGBP_N_sf"/>
</dbReference>
<dbReference type="PROSITE" id="PS51969">
    <property type="entry name" value="CBM39"/>
    <property type="match status" value="1"/>
</dbReference>
<dbReference type="PANTHER" id="PTHR10963:SF60">
    <property type="entry name" value="GRAM-NEGATIVE BACTERIA-BINDING PROTEIN 1-RELATED"/>
    <property type="match status" value="1"/>
</dbReference>
<accession>A0A8S4CYI6</accession>
<evidence type="ECO:0000313" key="7">
    <source>
        <dbReference type="EMBL" id="CAG9089000.1"/>
    </source>
</evidence>
<sequence length="551" mass="61994">MILLKSHTLLCFGLHFILCRSQTDNVTESSTESSEVNEVTTALIELNNGTETPEMVGFQNSTDINDNGFTNNTDGSANKTDTRPIIVTFTALYPKGLRVYVLDYNMTVVKLYGAVNTKLHGYKPGHLKLCTHSVPNKNVTGNRYWLLQNKNIKLKKGDTIYYWIQTYGQRIFISKIDAEAEIKNIFYLNNTVLPENAVTTELPTVMTPTPARRCNRSVSAVQNKAYTCKGELLFEEDFTKKINYLKPSALNFWAPEVMFIDKPDFPFNFYSLNGTIRVQNGSLIISPVLLAQGYNSWMIHGEVDLSESYVYNKSCTGRLGSAECARAAAAANILPPVITGKVTTRQRFSFKYGRVEVRARLPAGDWLFPEITLEPLDSVYGLGRGASGRARVAFTRGNARYRSTLSAGVVLAAEESRRQAFLFEKKSNEGWTEEFHNYSLVWSPDGISMFVDEEQYGFIEPEAMRSWGEANNLTQAQRWRAGSPMAPFDEFFYISLGLRVGGLSDFPDTGDKPYTNRGTKAMLRFWEAKHAWLPTWDDGSLAVDSVRVYAI</sequence>
<evidence type="ECO:0000256" key="2">
    <source>
        <dbReference type="ARBA" id="ARBA00022588"/>
    </source>
</evidence>
<dbReference type="GO" id="GO:0030246">
    <property type="term" value="F:carbohydrate binding"/>
    <property type="evidence" value="ECO:0007669"/>
    <property type="project" value="InterPro"/>
</dbReference>
<evidence type="ECO:0000313" key="8">
    <source>
        <dbReference type="Proteomes" id="UP000653454"/>
    </source>
</evidence>
<comment type="similarity">
    <text evidence="1">Belongs to the insect beta-1,3-glucan binding protein family.</text>
</comment>
<feature type="chain" id="PRO_5035938795" evidence="4">
    <location>
        <begin position="22"/>
        <end position="551"/>
    </location>
</feature>